<evidence type="ECO:0000313" key="1">
    <source>
        <dbReference type="EMBL" id="OLP95518.1"/>
    </source>
</evidence>
<dbReference type="OrthoDB" id="442713at2759"/>
<accession>A0A1Q9DK31</accession>
<dbReference type="Proteomes" id="UP000186817">
    <property type="component" value="Unassembled WGS sequence"/>
</dbReference>
<gene>
    <name evidence="1" type="ORF">AK812_SmicGene22340</name>
</gene>
<dbReference type="AlphaFoldDB" id="A0A1Q9DK31"/>
<reference evidence="1 2" key="1">
    <citation type="submission" date="2016-02" db="EMBL/GenBank/DDBJ databases">
        <title>Genome analysis of coral dinoflagellate symbionts highlights evolutionary adaptations to a symbiotic lifestyle.</title>
        <authorList>
            <person name="Aranda M."/>
            <person name="Li Y."/>
            <person name="Liew Y.J."/>
            <person name="Baumgarten S."/>
            <person name="Simakov O."/>
            <person name="Wilson M."/>
            <person name="Piel J."/>
            <person name="Ashoor H."/>
            <person name="Bougouffa S."/>
            <person name="Bajic V.B."/>
            <person name="Ryu T."/>
            <person name="Ravasi T."/>
            <person name="Bayer T."/>
            <person name="Micklem G."/>
            <person name="Kim H."/>
            <person name="Bhak J."/>
            <person name="Lajeunesse T.C."/>
            <person name="Voolstra C.R."/>
        </authorList>
    </citation>
    <scope>NUCLEOTIDE SEQUENCE [LARGE SCALE GENOMIC DNA]</scope>
    <source>
        <strain evidence="1 2">CCMP2467</strain>
    </source>
</reference>
<dbReference type="EMBL" id="LSRX01000500">
    <property type="protein sequence ID" value="OLP95518.1"/>
    <property type="molecule type" value="Genomic_DNA"/>
</dbReference>
<evidence type="ECO:0000313" key="2">
    <source>
        <dbReference type="Proteomes" id="UP000186817"/>
    </source>
</evidence>
<protein>
    <submittedName>
        <fullName evidence="1">Uncharacterized protein</fullName>
    </submittedName>
</protein>
<sequence length="122" mass="13264">MAAPLRVQQVLEAQAFDEWLSNRRLQQDGQTYADELGRMTEARAANQIVGSLNEMYGQASSCPHIAAKSVLNVMLLEQDVGPSYKVTDKVTTIPVDTGSQPSSPSSMARLLKEVSARNLVVS</sequence>
<comment type="caution">
    <text evidence="1">The sequence shown here is derived from an EMBL/GenBank/DDBJ whole genome shotgun (WGS) entry which is preliminary data.</text>
</comment>
<keyword evidence="2" id="KW-1185">Reference proteome</keyword>
<organism evidence="1 2">
    <name type="scientific">Symbiodinium microadriaticum</name>
    <name type="common">Dinoflagellate</name>
    <name type="synonym">Zooxanthella microadriatica</name>
    <dbReference type="NCBI Taxonomy" id="2951"/>
    <lineage>
        <taxon>Eukaryota</taxon>
        <taxon>Sar</taxon>
        <taxon>Alveolata</taxon>
        <taxon>Dinophyceae</taxon>
        <taxon>Suessiales</taxon>
        <taxon>Symbiodiniaceae</taxon>
        <taxon>Symbiodinium</taxon>
    </lineage>
</organism>
<proteinExistence type="predicted"/>
<name>A0A1Q9DK31_SYMMI</name>